<evidence type="ECO:0000259" key="1">
    <source>
        <dbReference type="Pfam" id="PF00535"/>
    </source>
</evidence>
<dbReference type="Gene3D" id="3.90.550.10">
    <property type="entry name" value="Spore Coat Polysaccharide Biosynthesis Protein SpsA, Chain A"/>
    <property type="match status" value="1"/>
</dbReference>
<dbReference type="SUPFAM" id="SSF53448">
    <property type="entry name" value="Nucleotide-diphospho-sugar transferases"/>
    <property type="match status" value="1"/>
</dbReference>
<dbReference type="InterPro" id="IPR001173">
    <property type="entry name" value="Glyco_trans_2-like"/>
</dbReference>
<dbReference type="PANTHER" id="PTHR22916">
    <property type="entry name" value="GLYCOSYLTRANSFERASE"/>
    <property type="match status" value="1"/>
</dbReference>
<dbReference type="Proteomes" id="UP000436694">
    <property type="component" value="Unassembled WGS sequence"/>
</dbReference>
<dbReference type="AlphaFoldDB" id="A0A844AX70"/>
<comment type="caution">
    <text evidence="2">The sequence shown here is derived from an EMBL/GenBank/DDBJ whole genome shotgun (WGS) entry which is preliminary data.</text>
</comment>
<evidence type="ECO:0000313" key="2">
    <source>
        <dbReference type="EMBL" id="MQY44168.1"/>
    </source>
</evidence>
<dbReference type="InterPro" id="IPR029044">
    <property type="entry name" value="Nucleotide-diphossugar_trans"/>
</dbReference>
<dbReference type="Pfam" id="PF00535">
    <property type="entry name" value="Glycos_transf_2"/>
    <property type="match status" value="1"/>
</dbReference>
<organism evidence="2 3">
    <name type="scientific">Tritonibacter aquimaris</name>
    <dbReference type="NCBI Taxonomy" id="2663379"/>
    <lineage>
        <taxon>Bacteria</taxon>
        <taxon>Pseudomonadati</taxon>
        <taxon>Pseudomonadota</taxon>
        <taxon>Alphaproteobacteria</taxon>
        <taxon>Rhodobacterales</taxon>
        <taxon>Paracoccaceae</taxon>
        <taxon>Tritonibacter</taxon>
    </lineage>
</organism>
<feature type="domain" description="Glycosyltransferase 2-like" evidence="1">
    <location>
        <begin position="14"/>
        <end position="180"/>
    </location>
</feature>
<dbReference type="SUPFAM" id="SSF52540">
    <property type="entry name" value="P-loop containing nucleoside triphosphate hydrolases"/>
    <property type="match status" value="1"/>
</dbReference>
<reference evidence="2 3" key="1">
    <citation type="submission" date="2019-10" db="EMBL/GenBank/DDBJ databases">
        <title>Epibacterium sp. nov., isolated from seawater.</title>
        <authorList>
            <person name="Zhang X."/>
            <person name="Li N."/>
        </authorList>
    </citation>
    <scope>NUCLEOTIDE SEQUENCE [LARGE SCALE GENOMIC DNA]</scope>
    <source>
        <strain evidence="2 3">SM1969</strain>
    </source>
</reference>
<dbReference type="GO" id="GO:0016758">
    <property type="term" value="F:hexosyltransferase activity"/>
    <property type="evidence" value="ECO:0007669"/>
    <property type="project" value="UniProtKB-ARBA"/>
</dbReference>
<proteinExistence type="predicted"/>
<evidence type="ECO:0000313" key="3">
    <source>
        <dbReference type="Proteomes" id="UP000436694"/>
    </source>
</evidence>
<protein>
    <submittedName>
        <fullName evidence="2">Glycosyltransferase</fullName>
    </submittedName>
</protein>
<dbReference type="EMBL" id="WIXK01000011">
    <property type="protein sequence ID" value="MQY44168.1"/>
    <property type="molecule type" value="Genomic_DNA"/>
</dbReference>
<dbReference type="CDD" id="cd00761">
    <property type="entry name" value="Glyco_tranf_GTA_type"/>
    <property type="match status" value="1"/>
</dbReference>
<keyword evidence="2" id="KW-0808">Transferase</keyword>
<dbReference type="PANTHER" id="PTHR22916:SF3">
    <property type="entry name" value="UDP-GLCNAC:BETAGAL BETA-1,3-N-ACETYLGLUCOSAMINYLTRANSFERASE-LIKE PROTEIN 1"/>
    <property type="match status" value="1"/>
</dbReference>
<dbReference type="InterPro" id="IPR027417">
    <property type="entry name" value="P-loop_NTPase"/>
</dbReference>
<name>A0A844AX70_9RHOB</name>
<keyword evidence="3" id="KW-1185">Reference proteome</keyword>
<sequence>MSTMSRPSSCVDVSIIIPSYNSEPFLKRSVLSCLTQTGISLEVILVDDEGKDFTRDILEAIQRDNPDAPLKTIYRPGGMGQATARNEGLKAAQGRYIALLDSDDAFCANDVLARWVAEADAADLDMSVARFYNVSPAMARRQSRRINLAPGEIHSVASAPELVNVVSCWQILYRRSFLEENEVIFSPRLKQREDRLFVIEAFLKAQKIATSNLFVVDHFNVANSSFKQIDAGQLQQYVQHLTELNAAFAAARKQDRSSTVFERANAIIYLRQLDEYWAGICRRLSRYPRHRALVEHYFAALRTMVEDLPKLYDDTVLDTGAQDGFLREARMDILRLALKNGDNDLLVDLLRQPKLPLDRMAELRHVDDSSEEILTRVWSFRRKAPGQAGAEAPAPLQDLVKKVILHTGLPKTGTSTLQQVLERNRFALMEAGVHYPLFGTNREFSIRRDRTPGHAVLVHSILNDEENLQQGLAAEVQQAARIAGRPIDTLVLSAENIVSPRFWTNGAEFAKLAAFFEGIELEVVCVLRHPESWLSSLYVEMCGNPWNQFSNTLSDLAADLDARGLFDGQAITDTLQAPEQVSQLHIGCFETIRQTGGIEPWFFEIMGISNAGFAPVPASLTNQSQTPLQAAVLRGLKRTKGLDREALTTAFQNVDTDAELAADKGLTRQMAAGLKQFRQSHAAQIAAYEARFGTTSGGERPVSPADMEQLLDHQLAALQLTPEPELVAKTTTDFLQGLDKAYRKSNHDRILFITREDRGLCVGATLQPDEVATDLKIIASSGALPQPLLQWEGQALTLVDPSLLAQLWADGEREIELELPTNQRVGRRPFRIIQLKIDNSYWLVPPKFMEFLQGNALKNRWE</sequence>
<gene>
    <name evidence="2" type="ORF">GG681_16095</name>
</gene>
<accession>A0A844AX70</accession>